<dbReference type="InterPro" id="IPR011990">
    <property type="entry name" value="TPR-like_helical_dom_sf"/>
</dbReference>
<keyword evidence="3" id="KW-1185">Reference proteome</keyword>
<dbReference type="SUPFAM" id="SSF48452">
    <property type="entry name" value="TPR-like"/>
    <property type="match status" value="1"/>
</dbReference>
<comment type="caution">
    <text evidence="2">The sequence shown here is derived from an EMBL/GenBank/DDBJ whole genome shotgun (WGS) entry which is preliminary data.</text>
</comment>
<dbReference type="AlphaFoldDB" id="A0A8H5TEK3"/>
<dbReference type="Pfam" id="PF12895">
    <property type="entry name" value="ANAPC3"/>
    <property type="match status" value="1"/>
</dbReference>
<evidence type="ECO:0000313" key="2">
    <source>
        <dbReference type="EMBL" id="KAF5670749.1"/>
    </source>
</evidence>
<protein>
    <submittedName>
        <fullName evidence="2">Uncharacterized protein</fullName>
    </submittedName>
</protein>
<dbReference type="Proteomes" id="UP000567885">
    <property type="component" value="Unassembled WGS sequence"/>
</dbReference>
<sequence>MPVSRLTKPVNSCHQSRCYAGPKGSRPPLRGPPRAPKVLSRPKADRYSIDKLSAKDFEQAIRATNGEVGSLSPEEYYEYAKKFADATHRGPFSVSLTANDIPAEAAHETACLLRIGSSSKAHQQLATALWVSASEVNYNPSTISLAKELLHQGAWGKSQDLREVENRFMKLVAQGKDCNALTTYGESLYNSGKYSMAVEMLKQAVNASDGVFEWRRTCLVSLAKSYAKLGKPDEARDTLKTLNDLDADAELDQLLGASGVEQARQEMYTAAIMGKRDVYRQLAELEFEREANETDKGLKENYRLWGMEWSRLADPSVKF</sequence>
<reference evidence="2 3" key="1">
    <citation type="submission" date="2020-05" db="EMBL/GenBank/DDBJ databases">
        <title>Identification and distribution of gene clusters putatively required for synthesis of sphingolipid metabolism inhibitors in phylogenetically diverse species of the filamentous fungus Fusarium.</title>
        <authorList>
            <person name="Kim H.-S."/>
            <person name="Busman M."/>
            <person name="Brown D.W."/>
            <person name="Divon H."/>
            <person name="Uhlig S."/>
            <person name="Proctor R.H."/>
        </authorList>
    </citation>
    <scope>NUCLEOTIDE SEQUENCE [LARGE SCALE GENOMIC DNA]</scope>
    <source>
        <strain evidence="2 3">NRRL 20693</strain>
    </source>
</reference>
<dbReference type="OrthoDB" id="5379420at2759"/>
<evidence type="ECO:0000256" key="1">
    <source>
        <dbReference type="SAM" id="MobiDB-lite"/>
    </source>
</evidence>
<organism evidence="2 3">
    <name type="scientific">Fusarium heterosporum</name>
    <dbReference type="NCBI Taxonomy" id="42747"/>
    <lineage>
        <taxon>Eukaryota</taxon>
        <taxon>Fungi</taxon>
        <taxon>Dikarya</taxon>
        <taxon>Ascomycota</taxon>
        <taxon>Pezizomycotina</taxon>
        <taxon>Sordariomycetes</taxon>
        <taxon>Hypocreomycetidae</taxon>
        <taxon>Hypocreales</taxon>
        <taxon>Nectriaceae</taxon>
        <taxon>Fusarium</taxon>
        <taxon>Fusarium heterosporum species complex</taxon>
    </lineage>
</organism>
<name>A0A8H5TEK3_FUSHE</name>
<evidence type="ECO:0000313" key="3">
    <source>
        <dbReference type="Proteomes" id="UP000567885"/>
    </source>
</evidence>
<proteinExistence type="predicted"/>
<dbReference type="EMBL" id="JAAGWQ010000074">
    <property type="protein sequence ID" value="KAF5670749.1"/>
    <property type="molecule type" value="Genomic_DNA"/>
</dbReference>
<accession>A0A8H5TEK3</accession>
<feature type="region of interest" description="Disordered" evidence="1">
    <location>
        <begin position="1"/>
        <end position="43"/>
    </location>
</feature>
<gene>
    <name evidence="2" type="ORF">FHETE_4373</name>
</gene>
<dbReference type="Gene3D" id="1.25.40.10">
    <property type="entry name" value="Tetratricopeptide repeat domain"/>
    <property type="match status" value="1"/>
</dbReference>